<feature type="transmembrane region" description="Helical" evidence="6">
    <location>
        <begin position="111"/>
        <end position="127"/>
    </location>
</feature>
<feature type="transmembrane region" description="Helical" evidence="6">
    <location>
        <begin position="164"/>
        <end position="183"/>
    </location>
</feature>
<keyword evidence="4 6" id="KW-1133">Transmembrane helix</keyword>
<feature type="transmembrane region" description="Helical" evidence="6">
    <location>
        <begin position="270"/>
        <end position="291"/>
    </location>
</feature>
<accession>A0A1H8UE91</accession>
<dbReference type="GO" id="GO:0022857">
    <property type="term" value="F:transmembrane transporter activity"/>
    <property type="evidence" value="ECO:0007669"/>
    <property type="project" value="InterPro"/>
</dbReference>
<dbReference type="InterPro" id="IPR001851">
    <property type="entry name" value="ABC_transp_permease"/>
</dbReference>
<sequence length="400" mass="40896">MTTVSGPAGTPRRPLAGYIVGSVGLRRPSADAWRTAGITVLCVAVAVGLAALLVTFADGSPVEVVDALFTGSVADTAGWSQTLVNAAPLLLVALGACIANRAGVFNIGQEGQLLIGAMVGCFVALRLQGPGWIVITVALVAAAFGGGAWSGISAAMYYTRGTNVVVTTLLLTFIAAQVVQFAVNSPSLLQEEGMGSGPARPQSDAVPDYLRLASFGQYPDLTIGVGVIVAVVATVVLAVLLARSRWGFRLTMLGLNPMAARHAGVRASRLGGSALVLSGAFAGLAGGVILLGTVFRLQPAISNNFGWDGLLVALVARSRPGLALPVAVLFGALRSGSSYLAATGVPDYLVDVVQALLVLAFVVPPVLSTLWARRLRNRAPVADTPARPTAAAPAKEEVQV</sequence>
<keyword evidence="8" id="KW-1185">Reference proteome</keyword>
<feature type="transmembrane region" description="Helical" evidence="6">
    <location>
        <begin position="133"/>
        <end position="152"/>
    </location>
</feature>
<evidence type="ECO:0000256" key="6">
    <source>
        <dbReference type="SAM" id="Phobius"/>
    </source>
</evidence>
<keyword evidence="7" id="KW-0813">Transport</keyword>
<evidence type="ECO:0000313" key="8">
    <source>
        <dbReference type="Proteomes" id="UP000198960"/>
    </source>
</evidence>
<keyword evidence="5 6" id="KW-0472">Membrane</keyword>
<feature type="transmembrane region" description="Helical" evidence="6">
    <location>
        <begin position="77"/>
        <end position="99"/>
    </location>
</feature>
<organism evidence="7 8">
    <name type="scientific">Trujillonella endophytica</name>
    <dbReference type="NCBI Taxonomy" id="673521"/>
    <lineage>
        <taxon>Bacteria</taxon>
        <taxon>Bacillati</taxon>
        <taxon>Actinomycetota</taxon>
        <taxon>Actinomycetes</taxon>
        <taxon>Geodermatophilales</taxon>
        <taxon>Geodermatophilaceae</taxon>
        <taxon>Trujillonella</taxon>
    </lineage>
</organism>
<dbReference type="CDD" id="cd06580">
    <property type="entry name" value="TM_PBP1_transp_TpRbsC_like"/>
    <property type="match status" value="1"/>
</dbReference>
<feature type="transmembrane region" description="Helical" evidence="6">
    <location>
        <begin position="36"/>
        <end position="57"/>
    </location>
</feature>
<reference evidence="8" key="1">
    <citation type="submission" date="2016-10" db="EMBL/GenBank/DDBJ databases">
        <authorList>
            <person name="Varghese N."/>
            <person name="Submissions S."/>
        </authorList>
    </citation>
    <scope>NUCLEOTIDE SEQUENCE [LARGE SCALE GENOMIC DNA]</scope>
    <source>
        <strain evidence="8">DSM 45413</strain>
    </source>
</reference>
<feature type="transmembrane region" description="Helical" evidence="6">
    <location>
        <begin position="221"/>
        <end position="242"/>
    </location>
</feature>
<gene>
    <name evidence="7" type="ORF">SAMN05660991_02830</name>
</gene>
<protein>
    <submittedName>
        <fullName evidence="7">Simple sugar transport system permease protein</fullName>
    </submittedName>
</protein>
<keyword evidence="3 6" id="KW-0812">Transmembrane</keyword>
<dbReference type="RefSeq" id="WP_091944375.1">
    <property type="nucleotide sequence ID" value="NZ_FOEE01000008.1"/>
</dbReference>
<dbReference type="STRING" id="673521.SAMN05660991_02830"/>
<keyword evidence="2" id="KW-1003">Cell membrane</keyword>
<name>A0A1H8UE91_9ACTN</name>
<evidence type="ECO:0000256" key="5">
    <source>
        <dbReference type="ARBA" id="ARBA00023136"/>
    </source>
</evidence>
<proteinExistence type="predicted"/>
<dbReference type="PANTHER" id="PTHR47089">
    <property type="entry name" value="ABC TRANSPORTER, PERMEASE PROTEIN"/>
    <property type="match status" value="1"/>
</dbReference>
<evidence type="ECO:0000256" key="3">
    <source>
        <dbReference type="ARBA" id="ARBA00022692"/>
    </source>
</evidence>
<feature type="transmembrane region" description="Helical" evidence="6">
    <location>
        <begin position="348"/>
        <end position="372"/>
    </location>
</feature>
<keyword evidence="7" id="KW-0762">Sugar transport</keyword>
<dbReference type="EMBL" id="FOEE01000008">
    <property type="protein sequence ID" value="SEP01525.1"/>
    <property type="molecule type" value="Genomic_DNA"/>
</dbReference>
<evidence type="ECO:0000256" key="1">
    <source>
        <dbReference type="ARBA" id="ARBA00004651"/>
    </source>
</evidence>
<dbReference type="Proteomes" id="UP000198960">
    <property type="component" value="Unassembled WGS sequence"/>
</dbReference>
<dbReference type="GO" id="GO:0005886">
    <property type="term" value="C:plasma membrane"/>
    <property type="evidence" value="ECO:0007669"/>
    <property type="project" value="UniProtKB-SubCell"/>
</dbReference>
<dbReference type="OrthoDB" id="45037at2"/>
<evidence type="ECO:0000256" key="2">
    <source>
        <dbReference type="ARBA" id="ARBA00022475"/>
    </source>
</evidence>
<dbReference type="AlphaFoldDB" id="A0A1H8UE91"/>
<comment type="subcellular location">
    <subcellularLocation>
        <location evidence="1">Cell membrane</location>
        <topology evidence="1">Multi-pass membrane protein</topology>
    </subcellularLocation>
</comment>
<dbReference type="PANTHER" id="PTHR47089:SF1">
    <property type="entry name" value="GUANOSINE ABC TRANSPORTER PERMEASE PROTEIN NUPP"/>
    <property type="match status" value="1"/>
</dbReference>
<evidence type="ECO:0000256" key="4">
    <source>
        <dbReference type="ARBA" id="ARBA00022989"/>
    </source>
</evidence>
<dbReference type="Pfam" id="PF02653">
    <property type="entry name" value="BPD_transp_2"/>
    <property type="match status" value="1"/>
</dbReference>
<evidence type="ECO:0000313" key="7">
    <source>
        <dbReference type="EMBL" id="SEP01525.1"/>
    </source>
</evidence>